<evidence type="ECO:0000256" key="3">
    <source>
        <dbReference type="ARBA" id="ARBA00022692"/>
    </source>
</evidence>
<sequence length="264" mass="27340">MVVVTGVLVALLVLGAGVLWPVRARHEVVLGLSDLAGRRERAARQQATVASVRGLLAVDPVAATGTGVRGLLGRARARFGTVRVTDDAVLRLLDGLSSALSAGLPPHAALEVVASAGPQVPWLDPVRRAAAAGSQLGPAWKELATQHESPALRHVASAWALSERSGAALAPAVATAADTVRRSRESRQTAQAAASGAMASMYMLSLLPLVGLAGSSVLGWSPRELYLEQPLGLASAVLGVVLLVVGWAVSRRLVRRALRGQVVR</sequence>
<accession>A0A2I1PC84</accession>
<dbReference type="PANTHER" id="PTHR35007">
    <property type="entry name" value="INTEGRAL MEMBRANE PROTEIN-RELATED"/>
    <property type="match status" value="1"/>
</dbReference>
<evidence type="ECO:0000256" key="6">
    <source>
        <dbReference type="SAM" id="Phobius"/>
    </source>
</evidence>
<keyword evidence="5 6" id="KW-0472">Membrane</keyword>
<evidence type="ECO:0000256" key="2">
    <source>
        <dbReference type="ARBA" id="ARBA00022475"/>
    </source>
</evidence>
<dbReference type="AlphaFoldDB" id="A0A2I1PC84"/>
<feature type="transmembrane region" description="Helical" evidence="6">
    <location>
        <begin position="192"/>
        <end position="211"/>
    </location>
</feature>
<evidence type="ECO:0000256" key="4">
    <source>
        <dbReference type="ARBA" id="ARBA00022989"/>
    </source>
</evidence>
<comment type="caution">
    <text evidence="8">The sequence shown here is derived from an EMBL/GenBank/DDBJ whole genome shotgun (WGS) entry which is preliminary data.</text>
</comment>
<feature type="domain" description="Type II secretion system protein GspF" evidence="7">
    <location>
        <begin position="93"/>
        <end position="212"/>
    </location>
</feature>
<dbReference type="RefSeq" id="WP_083323629.1">
    <property type="nucleotide sequence ID" value="NZ_VHHR01000124.1"/>
</dbReference>
<evidence type="ECO:0000259" key="7">
    <source>
        <dbReference type="Pfam" id="PF00482"/>
    </source>
</evidence>
<dbReference type="Pfam" id="PF00482">
    <property type="entry name" value="T2SSF"/>
    <property type="match status" value="1"/>
</dbReference>
<keyword evidence="2" id="KW-1003">Cell membrane</keyword>
<comment type="subcellular location">
    <subcellularLocation>
        <location evidence="1">Cell membrane</location>
        <topology evidence="1">Multi-pass membrane protein</topology>
    </subcellularLocation>
</comment>
<proteinExistence type="predicted"/>
<dbReference type="EMBL" id="PKIZ01000005">
    <property type="protein sequence ID" value="PKZ42201.1"/>
    <property type="molecule type" value="Genomic_DNA"/>
</dbReference>
<reference evidence="8 9" key="1">
    <citation type="submission" date="2017-12" db="EMBL/GenBank/DDBJ databases">
        <title>Phylogenetic diversity of female urinary microbiome.</title>
        <authorList>
            <person name="Thomas-White K."/>
            <person name="Wolfe A.J."/>
        </authorList>
    </citation>
    <scope>NUCLEOTIDE SEQUENCE [LARGE SCALE GENOMIC DNA]</scope>
    <source>
        <strain evidence="8 9">UMB1298</strain>
    </source>
</reference>
<dbReference type="PANTHER" id="PTHR35007:SF4">
    <property type="entry name" value="CONSERVED TRANSMEMBRANE PROTEIN-RELATED"/>
    <property type="match status" value="1"/>
</dbReference>
<protein>
    <recommendedName>
        <fullName evidence="7">Type II secretion system protein GspF domain-containing protein</fullName>
    </recommendedName>
</protein>
<evidence type="ECO:0000313" key="9">
    <source>
        <dbReference type="Proteomes" id="UP000234206"/>
    </source>
</evidence>
<keyword evidence="9" id="KW-1185">Reference proteome</keyword>
<evidence type="ECO:0000256" key="1">
    <source>
        <dbReference type="ARBA" id="ARBA00004651"/>
    </source>
</evidence>
<evidence type="ECO:0000256" key="5">
    <source>
        <dbReference type="ARBA" id="ARBA00023136"/>
    </source>
</evidence>
<keyword evidence="4 6" id="KW-1133">Transmembrane helix</keyword>
<organism evidence="8 9">
    <name type="scientific">Kytococcus schroeteri</name>
    <dbReference type="NCBI Taxonomy" id="138300"/>
    <lineage>
        <taxon>Bacteria</taxon>
        <taxon>Bacillati</taxon>
        <taxon>Actinomycetota</taxon>
        <taxon>Actinomycetes</taxon>
        <taxon>Micrococcales</taxon>
        <taxon>Kytococcaceae</taxon>
        <taxon>Kytococcus</taxon>
    </lineage>
</organism>
<evidence type="ECO:0000313" key="8">
    <source>
        <dbReference type="EMBL" id="PKZ42201.1"/>
    </source>
</evidence>
<keyword evidence="3 6" id="KW-0812">Transmembrane</keyword>
<dbReference type="InterPro" id="IPR018076">
    <property type="entry name" value="T2SS_GspF_dom"/>
</dbReference>
<dbReference type="GO" id="GO:0005886">
    <property type="term" value="C:plasma membrane"/>
    <property type="evidence" value="ECO:0007669"/>
    <property type="project" value="UniProtKB-SubCell"/>
</dbReference>
<feature type="transmembrane region" description="Helical" evidence="6">
    <location>
        <begin position="231"/>
        <end position="249"/>
    </location>
</feature>
<name>A0A2I1PC84_9MICO</name>
<gene>
    <name evidence="8" type="ORF">CYJ76_03925</name>
</gene>
<dbReference type="Proteomes" id="UP000234206">
    <property type="component" value="Unassembled WGS sequence"/>
</dbReference>